<dbReference type="Proteomes" id="UP001159364">
    <property type="component" value="Linkage Group LG05"/>
</dbReference>
<evidence type="ECO:0000256" key="2">
    <source>
        <dbReference type="ARBA" id="ARBA00038471"/>
    </source>
</evidence>
<feature type="compositionally biased region" description="Polar residues" evidence="3">
    <location>
        <begin position="232"/>
        <end position="246"/>
    </location>
</feature>
<feature type="domain" description="Pectinesterase inhibitor" evidence="5">
    <location>
        <begin position="245"/>
        <end position="386"/>
    </location>
</feature>
<dbReference type="AlphaFoldDB" id="A0AAV8TH70"/>
<evidence type="ECO:0000256" key="3">
    <source>
        <dbReference type="SAM" id="MobiDB-lite"/>
    </source>
</evidence>
<protein>
    <recommendedName>
        <fullName evidence="5">Pectinesterase inhibitor domain-containing protein</fullName>
    </recommendedName>
</protein>
<evidence type="ECO:0000313" key="7">
    <source>
        <dbReference type="Proteomes" id="UP001159364"/>
    </source>
</evidence>
<dbReference type="GO" id="GO:0004857">
    <property type="term" value="F:enzyme inhibitor activity"/>
    <property type="evidence" value="ECO:0007669"/>
    <property type="project" value="InterPro"/>
</dbReference>
<dbReference type="InterPro" id="IPR006501">
    <property type="entry name" value="Pectinesterase_inhib_dom"/>
</dbReference>
<dbReference type="SUPFAM" id="SSF101148">
    <property type="entry name" value="Plant invertase/pectin methylesterase inhibitor"/>
    <property type="match status" value="1"/>
</dbReference>
<accession>A0AAV8TH70</accession>
<dbReference type="PANTHER" id="PTHR31080">
    <property type="entry name" value="PECTINESTERASE INHIBITOR-LIKE"/>
    <property type="match status" value="1"/>
</dbReference>
<keyword evidence="1 4" id="KW-0732">Signal</keyword>
<evidence type="ECO:0000256" key="1">
    <source>
        <dbReference type="ARBA" id="ARBA00022729"/>
    </source>
</evidence>
<dbReference type="Gene3D" id="1.20.140.40">
    <property type="entry name" value="Invertase/pectin methylesterase inhibitor family protein"/>
    <property type="match status" value="1"/>
</dbReference>
<feature type="compositionally biased region" description="Low complexity" evidence="3">
    <location>
        <begin position="153"/>
        <end position="164"/>
    </location>
</feature>
<gene>
    <name evidence="6" type="ORF">K2173_022285</name>
</gene>
<name>A0AAV8TH70_9ROSI</name>
<sequence>MEPKHHQQKLLVASTILTLLNFAAVPSPGSAARSSSLSPSSSPQLHPVRSLQSPGPSPEGQVFSSPPSDISPSGAYSPTSPVQAPAPTSDLSPSDADSPISPFRALTPTSDISQSPSIAYPPTSPIQAHTPTSDLSPSPSIAYPPTSPIQAHTPTSDISPSPSIAYPPTSPIQGPTPSYDTSPSDAYSPTYDLSPSGSVPESSPTEAPSPFAKSLNTLFLSPISEILKNSDSIQEADSVGSPSPTENPEVKKLCDSTDYPGLCMSSITPFFNGETDPISILEMSINATIHITNFAITAATKLATAPETAPKISVGLEDCSDFYDDALSNLQSALEAIPLRDTGTINSLLNAALVDYGTCDKGFTQKNPLGNYDNKLTMMASNCLAIVSLVK</sequence>
<comment type="similarity">
    <text evidence="2">Belongs to the PMEI family.</text>
</comment>
<feature type="signal peptide" evidence="4">
    <location>
        <begin position="1"/>
        <end position="31"/>
    </location>
</feature>
<keyword evidence="7" id="KW-1185">Reference proteome</keyword>
<feature type="compositionally biased region" description="Polar residues" evidence="3">
    <location>
        <begin position="107"/>
        <end position="117"/>
    </location>
</feature>
<dbReference type="CDD" id="cd15800">
    <property type="entry name" value="PMEI-like_2"/>
    <property type="match status" value="1"/>
</dbReference>
<dbReference type="InterPro" id="IPR051955">
    <property type="entry name" value="PME_Inhibitor"/>
</dbReference>
<dbReference type="SMART" id="SM00856">
    <property type="entry name" value="PMEI"/>
    <property type="match status" value="1"/>
</dbReference>
<feature type="compositionally biased region" description="Polar residues" evidence="3">
    <location>
        <begin position="62"/>
        <end position="82"/>
    </location>
</feature>
<evidence type="ECO:0000256" key="4">
    <source>
        <dbReference type="SAM" id="SignalP"/>
    </source>
</evidence>
<proteinExistence type="inferred from homology"/>
<feature type="compositionally biased region" description="Polar residues" evidence="3">
    <location>
        <begin position="125"/>
        <end position="139"/>
    </location>
</feature>
<feature type="region of interest" description="Disordered" evidence="3">
    <location>
        <begin position="232"/>
        <end position="251"/>
    </location>
</feature>
<dbReference type="PANTHER" id="PTHR31080:SF68">
    <property type="entry name" value="PLANT INVERTASE_PECTIN METHYLESTERASE INHIBITOR SUPERFAMILY PROTEIN"/>
    <property type="match status" value="1"/>
</dbReference>
<dbReference type="EMBL" id="JAIWQS010000005">
    <property type="protein sequence ID" value="KAJ8766226.1"/>
    <property type="molecule type" value="Genomic_DNA"/>
</dbReference>
<comment type="caution">
    <text evidence="6">The sequence shown here is derived from an EMBL/GenBank/DDBJ whole genome shotgun (WGS) entry which is preliminary data.</text>
</comment>
<feature type="compositionally biased region" description="Polar residues" evidence="3">
    <location>
        <begin position="171"/>
        <end position="206"/>
    </location>
</feature>
<reference evidence="6 7" key="1">
    <citation type="submission" date="2021-09" db="EMBL/GenBank/DDBJ databases">
        <title>Genomic insights and catalytic innovation underlie evolution of tropane alkaloids biosynthesis.</title>
        <authorList>
            <person name="Wang Y.-J."/>
            <person name="Tian T."/>
            <person name="Huang J.-P."/>
            <person name="Huang S.-X."/>
        </authorList>
    </citation>
    <scope>NUCLEOTIDE SEQUENCE [LARGE SCALE GENOMIC DNA]</scope>
    <source>
        <strain evidence="6">KIB-2018</strain>
        <tissue evidence="6">Leaf</tissue>
    </source>
</reference>
<feature type="chain" id="PRO_5043631005" description="Pectinesterase inhibitor domain-containing protein" evidence="4">
    <location>
        <begin position="32"/>
        <end position="391"/>
    </location>
</feature>
<dbReference type="Pfam" id="PF04043">
    <property type="entry name" value="PMEI"/>
    <property type="match status" value="1"/>
</dbReference>
<feature type="region of interest" description="Disordered" evidence="3">
    <location>
        <begin position="26"/>
        <end position="210"/>
    </location>
</feature>
<evidence type="ECO:0000313" key="6">
    <source>
        <dbReference type="EMBL" id="KAJ8766226.1"/>
    </source>
</evidence>
<evidence type="ECO:0000259" key="5">
    <source>
        <dbReference type="SMART" id="SM00856"/>
    </source>
</evidence>
<dbReference type="NCBIfam" id="TIGR01614">
    <property type="entry name" value="PME_inhib"/>
    <property type="match status" value="1"/>
</dbReference>
<organism evidence="6 7">
    <name type="scientific">Erythroxylum novogranatense</name>
    <dbReference type="NCBI Taxonomy" id="1862640"/>
    <lineage>
        <taxon>Eukaryota</taxon>
        <taxon>Viridiplantae</taxon>
        <taxon>Streptophyta</taxon>
        <taxon>Embryophyta</taxon>
        <taxon>Tracheophyta</taxon>
        <taxon>Spermatophyta</taxon>
        <taxon>Magnoliopsida</taxon>
        <taxon>eudicotyledons</taxon>
        <taxon>Gunneridae</taxon>
        <taxon>Pentapetalae</taxon>
        <taxon>rosids</taxon>
        <taxon>fabids</taxon>
        <taxon>Malpighiales</taxon>
        <taxon>Erythroxylaceae</taxon>
        <taxon>Erythroxylum</taxon>
    </lineage>
</organism>
<dbReference type="InterPro" id="IPR035513">
    <property type="entry name" value="Invertase/methylesterase_inhib"/>
</dbReference>
<feature type="compositionally biased region" description="Low complexity" evidence="3">
    <location>
        <begin position="26"/>
        <end position="43"/>
    </location>
</feature>